<comment type="subcellular location">
    <subcellularLocation>
        <location evidence="1">Secreted</location>
    </subcellularLocation>
</comment>
<dbReference type="EMBL" id="JACFXU010000013">
    <property type="protein sequence ID" value="MBA6412695.1"/>
    <property type="molecule type" value="Genomic_DNA"/>
</dbReference>
<dbReference type="CDD" id="cd10918">
    <property type="entry name" value="CE4_NodB_like_5s_6s"/>
    <property type="match status" value="1"/>
</dbReference>
<dbReference type="SUPFAM" id="SSF88713">
    <property type="entry name" value="Glycoside hydrolase/deacetylase"/>
    <property type="match status" value="1"/>
</dbReference>
<dbReference type="AlphaFoldDB" id="A0A7W2TVF8"/>
<protein>
    <submittedName>
        <fullName evidence="4">Polysaccharide deacetylase family protein</fullName>
    </submittedName>
</protein>
<evidence type="ECO:0000313" key="4">
    <source>
        <dbReference type="EMBL" id="MBA6412695.1"/>
    </source>
</evidence>
<dbReference type="Proteomes" id="UP000539350">
    <property type="component" value="Unassembled WGS sequence"/>
</dbReference>
<dbReference type="GO" id="GO:0005576">
    <property type="term" value="C:extracellular region"/>
    <property type="evidence" value="ECO:0007669"/>
    <property type="project" value="UniProtKB-SubCell"/>
</dbReference>
<organism evidence="4 5">
    <name type="scientific">Sediminihaliea albiluteola</name>
    <dbReference type="NCBI Taxonomy" id="2758564"/>
    <lineage>
        <taxon>Bacteria</taxon>
        <taxon>Pseudomonadati</taxon>
        <taxon>Pseudomonadota</taxon>
        <taxon>Gammaproteobacteria</taxon>
        <taxon>Cellvibrionales</taxon>
        <taxon>Halieaceae</taxon>
        <taxon>Sediminihaliea</taxon>
    </lineage>
</organism>
<dbReference type="PANTHER" id="PTHR34216">
    <property type="match status" value="1"/>
</dbReference>
<feature type="domain" description="NodB homology" evidence="3">
    <location>
        <begin position="74"/>
        <end position="324"/>
    </location>
</feature>
<dbReference type="PROSITE" id="PS51677">
    <property type="entry name" value="NODB"/>
    <property type="match status" value="1"/>
</dbReference>
<dbReference type="GO" id="GO:0005975">
    <property type="term" value="P:carbohydrate metabolic process"/>
    <property type="evidence" value="ECO:0007669"/>
    <property type="project" value="InterPro"/>
</dbReference>
<dbReference type="InterPro" id="IPR011330">
    <property type="entry name" value="Glyco_hydro/deAcase_b/a-brl"/>
</dbReference>
<evidence type="ECO:0000256" key="1">
    <source>
        <dbReference type="ARBA" id="ARBA00004613"/>
    </source>
</evidence>
<accession>A0A7W2TVF8</accession>
<dbReference type="InterPro" id="IPR002509">
    <property type="entry name" value="NODB_dom"/>
</dbReference>
<name>A0A7W2TVF8_9GAMM</name>
<dbReference type="InterPro" id="IPR051398">
    <property type="entry name" value="Polysacch_Deacetylase"/>
</dbReference>
<keyword evidence="5" id="KW-1185">Reference proteome</keyword>
<dbReference type="Pfam" id="PF01522">
    <property type="entry name" value="Polysacc_deac_1"/>
    <property type="match status" value="2"/>
</dbReference>
<keyword evidence="2" id="KW-0732">Signal</keyword>
<evidence type="ECO:0000256" key="2">
    <source>
        <dbReference type="ARBA" id="ARBA00022729"/>
    </source>
</evidence>
<evidence type="ECO:0000313" key="5">
    <source>
        <dbReference type="Proteomes" id="UP000539350"/>
    </source>
</evidence>
<comment type="caution">
    <text evidence="4">The sequence shown here is derived from an EMBL/GenBank/DDBJ whole genome shotgun (WGS) entry which is preliminary data.</text>
</comment>
<evidence type="ECO:0000259" key="3">
    <source>
        <dbReference type="PROSITE" id="PS51677"/>
    </source>
</evidence>
<sequence>MLAATLPAFLALRGRQSLSILNYHRVLAEPDPMRPDEPDSATFRWQMKLLADYFHPVGLEEAVIRLSQGSLPERAVCVTFDDGYADNAEVAAPILEALNIPATIFVATGFINGGLMWNDTIMEFARIAAAGTYHAGKFELSIPEAAGYDIRRLKAGALIREIKHLPVAERQSLVDQLIACTQPLLPHDLMMNEAQLKELSTRDIQLGAHTVSHPILASLDDNLALKEITRSKSDLEAITGLPTRLFAYPNGKANIDYLQQHCKMVAKAGFLAAVSTQWGVARADSDPYQLPRFTPWDKTPSRFLLRLMLNYHRKSDTDSKGFSL</sequence>
<dbReference type="Gene3D" id="3.20.20.370">
    <property type="entry name" value="Glycoside hydrolase/deacetylase"/>
    <property type="match status" value="1"/>
</dbReference>
<proteinExistence type="predicted"/>
<dbReference type="GO" id="GO:0016810">
    <property type="term" value="F:hydrolase activity, acting on carbon-nitrogen (but not peptide) bonds"/>
    <property type="evidence" value="ECO:0007669"/>
    <property type="project" value="InterPro"/>
</dbReference>
<reference evidence="4 5" key="1">
    <citation type="submission" date="2020-07" db="EMBL/GenBank/DDBJ databases">
        <title>Halieaceae bacterium, F7430, whole genome shotgun sequencing project.</title>
        <authorList>
            <person name="Jiang S."/>
            <person name="Liu Z.W."/>
            <person name="Du Z.J."/>
        </authorList>
    </citation>
    <scope>NUCLEOTIDE SEQUENCE [LARGE SCALE GENOMIC DNA]</scope>
    <source>
        <strain evidence="4 5">F7430</strain>
    </source>
</reference>
<gene>
    <name evidence="4" type="ORF">H2508_06165</name>
</gene>
<dbReference type="PANTHER" id="PTHR34216:SF3">
    <property type="entry name" value="POLY-BETA-1,6-N-ACETYL-D-GLUCOSAMINE N-DEACETYLASE"/>
    <property type="match status" value="1"/>
</dbReference>